<name>A0A0D9ZDQ2_9ORYZ</name>
<feature type="region of interest" description="Disordered" evidence="1">
    <location>
        <begin position="29"/>
        <end position="71"/>
    </location>
</feature>
<accession>A0A0D9ZDQ2</accession>
<reference evidence="2" key="1">
    <citation type="submission" date="2015-04" db="UniProtKB">
        <authorList>
            <consortium name="EnsemblPlants"/>
        </authorList>
    </citation>
    <scope>IDENTIFICATION</scope>
</reference>
<protein>
    <submittedName>
        <fullName evidence="2">Uncharacterized protein</fullName>
    </submittedName>
</protein>
<keyword evidence="3" id="KW-1185">Reference proteome</keyword>
<organism evidence="2">
    <name type="scientific">Oryza glumipatula</name>
    <dbReference type="NCBI Taxonomy" id="40148"/>
    <lineage>
        <taxon>Eukaryota</taxon>
        <taxon>Viridiplantae</taxon>
        <taxon>Streptophyta</taxon>
        <taxon>Embryophyta</taxon>
        <taxon>Tracheophyta</taxon>
        <taxon>Spermatophyta</taxon>
        <taxon>Magnoliopsida</taxon>
        <taxon>Liliopsida</taxon>
        <taxon>Poales</taxon>
        <taxon>Poaceae</taxon>
        <taxon>BOP clade</taxon>
        <taxon>Oryzoideae</taxon>
        <taxon>Oryzeae</taxon>
        <taxon>Oryzinae</taxon>
        <taxon>Oryza</taxon>
    </lineage>
</organism>
<evidence type="ECO:0000313" key="2">
    <source>
        <dbReference type="EnsemblPlants" id="OGLUM03G35360.1"/>
    </source>
</evidence>
<dbReference type="AlphaFoldDB" id="A0A0D9ZDQ2"/>
<evidence type="ECO:0000256" key="1">
    <source>
        <dbReference type="SAM" id="MobiDB-lite"/>
    </source>
</evidence>
<dbReference type="EnsemblPlants" id="OGLUM03G35360.1">
    <property type="protein sequence ID" value="OGLUM03G35360.1"/>
    <property type="gene ID" value="OGLUM03G35360"/>
</dbReference>
<dbReference type="HOGENOM" id="CLU_2744124_0_0_1"/>
<proteinExistence type="predicted"/>
<dbReference type="Gramene" id="OGLUM03G35360.1">
    <property type="protein sequence ID" value="OGLUM03G35360.1"/>
    <property type="gene ID" value="OGLUM03G35360"/>
</dbReference>
<feature type="compositionally biased region" description="Gly residues" evidence="1">
    <location>
        <begin position="62"/>
        <end position="71"/>
    </location>
</feature>
<sequence length="71" mass="7515">MATADDDDRSVRLQGRLVAALPPCPPSLAVVGGRRRRMRRAGRDADKGLTWTTRFGHRSGSVGPGWGGGDG</sequence>
<dbReference type="Proteomes" id="UP000026961">
    <property type="component" value="Chromosome 3"/>
</dbReference>
<evidence type="ECO:0000313" key="3">
    <source>
        <dbReference type="Proteomes" id="UP000026961"/>
    </source>
</evidence>
<reference evidence="2" key="2">
    <citation type="submission" date="2018-05" db="EMBL/GenBank/DDBJ databases">
        <title>OgluRS3 (Oryza glumaepatula Reference Sequence Version 3).</title>
        <authorList>
            <person name="Zhang J."/>
            <person name="Kudrna D."/>
            <person name="Lee S."/>
            <person name="Talag J."/>
            <person name="Welchert J."/>
            <person name="Wing R.A."/>
        </authorList>
    </citation>
    <scope>NUCLEOTIDE SEQUENCE [LARGE SCALE GENOMIC DNA]</scope>
</reference>